<feature type="compositionally biased region" description="Low complexity" evidence="1">
    <location>
        <begin position="151"/>
        <end position="163"/>
    </location>
</feature>
<feature type="region of interest" description="Disordered" evidence="1">
    <location>
        <begin position="321"/>
        <end position="351"/>
    </location>
</feature>
<feature type="compositionally biased region" description="Pro residues" evidence="1">
    <location>
        <begin position="141"/>
        <end position="150"/>
    </location>
</feature>
<feature type="region of interest" description="Disordered" evidence="1">
    <location>
        <begin position="1"/>
        <end position="38"/>
    </location>
</feature>
<dbReference type="GO" id="GO:0006355">
    <property type="term" value="P:regulation of DNA-templated transcription"/>
    <property type="evidence" value="ECO:0007669"/>
    <property type="project" value="InterPro"/>
</dbReference>
<gene>
    <name evidence="3" type="ORF">Vbra_5389</name>
</gene>
<dbReference type="SMART" id="SM00401">
    <property type="entry name" value="ZnF_GATA"/>
    <property type="match status" value="1"/>
</dbReference>
<dbReference type="Gene3D" id="3.30.50.10">
    <property type="entry name" value="Erythroid Transcription Factor GATA-1, subunit A"/>
    <property type="match status" value="1"/>
</dbReference>
<dbReference type="InterPro" id="IPR013088">
    <property type="entry name" value="Znf_NHR/GATA"/>
</dbReference>
<dbReference type="GO" id="GO:0043565">
    <property type="term" value="F:sequence-specific DNA binding"/>
    <property type="evidence" value="ECO:0007669"/>
    <property type="project" value="InterPro"/>
</dbReference>
<dbReference type="Proteomes" id="UP000041254">
    <property type="component" value="Unassembled WGS sequence"/>
</dbReference>
<sequence length="618" mass="63736">MRSAAEPSEMASGGGEALNTDRHTGDPSMSQNGYVAMPHSEQPSCFATVANPLTSGLPQTNTATTTIPASMNLPFPSLLEASLGFGGQPMPPMAGLPPLSALPPPFPGSSSQSLLGLGAMDMDTLTSAMNLSMLGGMPPSAFPPLPPLPDQPASESASASSFPLPHPHLPPLPPPHPGFPFMGGMPVPPQLSPPVGMSGSSAGEDNGPVGGIGGDGGAGDGGLVENLMMHFMKAGSGGGGGGGGEGQGQMIDLQQIAEQLAAKDHIDPAKAAHWTLQQWTEEMQALFDNKGPPPLQHQQPMPPAPVLPAPAVPGRGGHNVPPATAARGGRRISPLTGEPETRRGRPSQDKSTYFCGLCHSRETPQWRYSGQLRLCNACWLKLSRRIRAHKNATEQAAIQQAQAQVANDASPTSQHENSGGAGAGAGAAAGGGFGQHPASEGPVGGVGGHADDPRIAQLLNETMGGSVTRDGERNYMAHIKTEPVDDDPGGYGFSHPAHPALNNNTSSVGAPPANGLHPRECSKSPTSSAIDSHESPPLQPARSRQQKRQQKDRRPPCERIPGPCESARKRARTRSRKDDLLGGGDDGGLTALLCAEAVLHREGRVGLEQEDNTGAGAE</sequence>
<name>A0A0G4ER43_VITBC</name>
<dbReference type="CDD" id="cd00202">
    <property type="entry name" value="ZnF_GATA"/>
    <property type="match status" value="1"/>
</dbReference>
<feature type="region of interest" description="Disordered" evidence="1">
    <location>
        <begin position="402"/>
        <end position="452"/>
    </location>
</feature>
<proteinExistence type="predicted"/>
<dbReference type="InParanoid" id="A0A0G4ER43"/>
<accession>A0A0G4ER43</accession>
<dbReference type="AlphaFoldDB" id="A0A0G4ER43"/>
<feature type="compositionally biased region" description="Pro residues" evidence="1">
    <location>
        <begin position="164"/>
        <end position="173"/>
    </location>
</feature>
<feature type="region of interest" description="Disordered" evidence="1">
    <location>
        <begin position="481"/>
        <end position="588"/>
    </location>
</feature>
<dbReference type="SUPFAM" id="SSF57716">
    <property type="entry name" value="Glucocorticoid receptor-like (DNA-binding domain)"/>
    <property type="match status" value="1"/>
</dbReference>
<feature type="compositionally biased region" description="Gly residues" evidence="1">
    <location>
        <begin position="419"/>
        <end position="434"/>
    </location>
</feature>
<evidence type="ECO:0000256" key="1">
    <source>
        <dbReference type="SAM" id="MobiDB-lite"/>
    </source>
</evidence>
<dbReference type="EMBL" id="CDMY01000297">
    <property type="protein sequence ID" value="CEM00713.1"/>
    <property type="molecule type" value="Genomic_DNA"/>
</dbReference>
<feature type="compositionally biased region" description="Basic and acidic residues" evidence="1">
    <location>
        <begin position="339"/>
        <end position="348"/>
    </location>
</feature>
<reference evidence="3 4" key="1">
    <citation type="submission" date="2014-11" db="EMBL/GenBank/DDBJ databases">
        <authorList>
            <person name="Zhu J."/>
            <person name="Qi W."/>
            <person name="Song R."/>
        </authorList>
    </citation>
    <scope>NUCLEOTIDE SEQUENCE [LARGE SCALE GENOMIC DNA]</scope>
</reference>
<dbReference type="InterPro" id="IPR000679">
    <property type="entry name" value="Znf_GATA"/>
</dbReference>
<feature type="domain" description="GATA-type" evidence="2">
    <location>
        <begin position="349"/>
        <end position="396"/>
    </location>
</feature>
<organism evidence="3 4">
    <name type="scientific">Vitrella brassicaformis (strain CCMP3155)</name>
    <dbReference type="NCBI Taxonomy" id="1169540"/>
    <lineage>
        <taxon>Eukaryota</taxon>
        <taxon>Sar</taxon>
        <taxon>Alveolata</taxon>
        <taxon>Colpodellida</taxon>
        <taxon>Vitrellaceae</taxon>
        <taxon>Vitrella</taxon>
    </lineage>
</organism>
<feature type="region of interest" description="Disordered" evidence="1">
    <location>
        <begin position="141"/>
        <end position="173"/>
    </location>
</feature>
<dbReference type="GO" id="GO:0008270">
    <property type="term" value="F:zinc ion binding"/>
    <property type="evidence" value="ECO:0007669"/>
    <property type="project" value="InterPro"/>
</dbReference>
<evidence type="ECO:0000313" key="3">
    <source>
        <dbReference type="EMBL" id="CEM00713.1"/>
    </source>
</evidence>
<dbReference type="Pfam" id="PF00320">
    <property type="entry name" value="GATA"/>
    <property type="match status" value="1"/>
</dbReference>
<protein>
    <recommendedName>
        <fullName evidence="2">GATA-type domain-containing protein</fullName>
    </recommendedName>
</protein>
<dbReference type="OMA" id="SHEERHP"/>
<evidence type="ECO:0000259" key="2">
    <source>
        <dbReference type="SMART" id="SM00401"/>
    </source>
</evidence>
<dbReference type="VEuPathDB" id="CryptoDB:Vbra_5389"/>
<evidence type="ECO:0000313" key="4">
    <source>
        <dbReference type="Proteomes" id="UP000041254"/>
    </source>
</evidence>
<keyword evidence="4" id="KW-1185">Reference proteome</keyword>
<feature type="compositionally biased region" description="Polar residues" evidence="1">
    <location>
        <begin position="407"/>
        <end position="417"/>
    </location>
</feature>